<dbReference type="AlphaFoldDB" id="A0AAE3D148"/>
<accession>A0AAE3D148</accession>
<evidence type="ECO:0000313" key="4">
    <source>
        <dbReference type="Proteomes" id="UP001196509"/>
    </source>
</evidence>
<dbReference type="InterPro" id="IPR000994">
    <property type="entry name" value="Pept_M24"/>
</dbReference>
<keyword evidence="4" id="KW-1185">Reference proteome</keyword>
<comment type="caution">
    <text evidence="3">The sequence shown here is derived from an EMBL/GenBank/DDBJ whole genome shotgun (WGS) entry which is preliminary data.</text>
</comment>
<dbReference type="InterPro" id="IPR050659">
    <property type="entry name" value="Peptidase_M24B"/>
</dbReference>
<feature type="domain" description="Creatinase N-terminal" evidence="2">
    <location>
        <begin position="10"/>
        <end position="176"/>
    </location>
</feature>
<feature type="domain" description="Peptidase M24" evidence="1">
    <location>
        <begin position="184"/>
        <end position="384"/>
    </location>
</feature>
<proteinExistence type="predicted"/>
<dbReference type="CDD" id="cd01066">
    <property type="entry name" value="APP_MetAP"/>
    <property type="match status" value="1"/>
</dbReference>
<sequence length="402" mass="44216">MQEQEPISDLQAVDAILSKNGFDALVATAPENVTYIGGFWAMTHWIRRGPQAYVFWPTARRSEASIITTTSTLDLVADQKPWVSNVRRFGYFVFEGMDRPGLDPLDQAQVDLLMGEEFPGAVEALVDAIREAGLSSGKIAVDEIGMTPQAMARLREALPDLTIEPAFELVRTMRTIKTPEEVRRLRRACNIAEASIDASLKAAHVGMTEKEMARIFHRTTVENDATPVLGVIGFGVRSTLTNSQPSDAALKEGDIIRFDVGGRYMHYRADISRIGVMGEPSREIVDKYAALKNGVDHAYNVIRPGLKASDLFEQVMDAVRKSGLPDYKRNHVGHGIGIDGYDLPNIAPGSSDVLQAGMVICVETPYYEFGLGGLQVEDMIHVTEDGCESLMKSDRELRIVSA</sequence>
<dbReference type="SUPFAM" id="SSF53092">
    <property type="entry name" value="Creatinase/prolidase N-terminal domain"/>
    <property type="match status" value="1"/>
</dbReference>
<dbReference type="Pfam" id="PF00557">
    <property type="entry name" value="Peptidase_M24"/>
    <property type="match status" value="1"/>
</dbReference>
<dbReference type="Proteomes" id="UP001196509">
    <property type="component" value="Unassembled WGS sequence"/>
</dbReference>
<dbReference type="InterPro" id="IPR029149">
    <property type="entry name" value="Creatin/AminoP/Spt16_N"/>
</dbReference>
<dbReference type="Pfam" id="PF01321">
    <property type="entry name" value="Creatinase_N"/>
    <property type="match status" value="1"/>
</dbReference>
<dbReference type="PANTHER" id="PTHR46112">
    <property type="entry name" value="AMINOPEPTIDASE"/>
    <property type="match status" value="1"/>
</dbReference>
<reference evidence="3" key="1">
    <citation type="submission" date="2021-08" db="EMBL/GenBank/DDBJ databases">
        <title>Hoeflea bacterium WL0058 sp. nov., isolated from the sediment.</title>
        <authorList>
            <person name="Wang L."/>
            <person name="Zhang D."/>
        </authorList>
    </citation>
    <scope>NUCLEOTIDE SEQUENCE</scope>
    <source>
        <strain evidence="3">WL0058</strain>
    </source>
</reference>
<dbReference type="Gene3D" id="3.40.350.10">
    <property type="entry name" value="Creatinase/prolidase N-terminal domain"/>
    <property type="match status" value="1"/>
</dbReference>
<dbReference type="EMBL" id="JAICBX010000002">
    <property type="protein sequence ID" value="MBW8637521.1"/>
    <property type="molecule type" value="Genomic_DNA"/>
</dbReference>
<dbReference type="SUPFAM" id="SSF55920">
    <property type="entry name" value="Creatinase/aminopeptidase"/>
    <property type="match status" value="1"/>
</dbReference>
<evidence type="ECO:0000259" key="1">
    <source>
        <dbReference type="Pfam" id="PF00557"/>
    </source>
</evidence>
<protein>
    <submittedName>
        <fullName evidence="3">Xaa-Pro peptidase family protein</fullName>
    </submittedName>
</protein>
<evidence type="ECO:0000259" key="2">
    <source>
        <dbReference type="Pfam" id="PF01321"/>
    </source>
</evidence>
<gene>
    <name evidence="3" type="ORF">K1W69_10005</name>
</gene>
<dbReference type="RefSeq" id="WP_220228221.1">
    <property type="nucleotide sequence ID" value="NZ_JAICBX010000002.1"/>
</dbReference>
<dbReference type="PANTHER" id="PTHR46112:SF2">
    <property type="entry name" value="XAA-PRO AMINOPEPTIDASE P-RELATED"/>
    <property type="match status" value="1"/>
</dbReference>
<evidence type="ECO:0000313" key="3">
    <source>
        <dbReference type="EMBL" id="MBW8637521.1"/>
    </source>
</evidence>
<organism evidence="3 4">
    <name type="scientific">Flavimaribacter sediminis</name>
    <dbReference type="NCBI Taxonomy" id="2865987"/>
    <lineage>
        <taxon>Bacteria</taxon>
        <taxon>Pseudomonadati</taxon>
        <taxon>Pseudomonadota</taxon>
        <taxon>Alphaproteobacteria</taxon>
        <taxon>Hyphomicrobiales</taxon>
        <taxon>Rhizobiaceae</taxon>
        <taxon>Flavimaribacter</taxon>
    </lineage>
</organism>
<dbReference type="Gene3D" id="3.90.230.10">
    <property type="entry name" value="Creatinase/methionine aminopeptidase superfamily"/>
    <property type="match status" value="1"/>
</dbReference>
<dbReference type="InterPro" id="IPR000587">
    <property type="entry name" value="Creatinase_N"/>
</dbReference>
<name>A0AAE3D148_9HYPH</name>
<dbReference type="InterPro" id="IPR036005">
    <property type="entry name" value="Creatinase/aminopeptidase-like"/>
</dbReference>